<keyword evidence="1" id="KW-0677">Repeat</keyword>
<dbReference type="InterPro" id="IPR057546">
    <property type="entry name" value="HEAT_GCN1"/>
</dbReference>
<dbReference type="Proteomes" id="UP000054485">
    <property type="component" value="Unassembled WGS sequence"/>
</dbReference>
<reference evidence="5" key="2">
    <citation type="submission" date="2015-01" db="EMBL/GenBank/DDBJ databases">
        <title>Evolutionary Origins and Diversification of the Mycorrhizal Mutualists.</title>
        <authorList>
            <consortium name="DOE Joint Genome Institute"/>
            <consortium name="Mycorrhizal Genomics Consortium"/>
            <person name="Kohler A."/>
            <person name="Kuo A."/>
            <person name="Nagy L.G."/>
            <person name="Floudas D."/>
            <person name="Copeland A."/>
            <person name="Barry K.W."/>
            <person name="Cichocki N."/>
            <person name="Veneault-Fourrey C."/>
            <person name="LaButti K."/>
            <person name="Lindquist E.A."/>
            <person name="Lipzen A."/>
            <person name="Lundell T."/>
            <person name="Morin E."/>
            <person name="Murat C."/>
            <person name="Riley R."/>
            <person name="Ohm R."/>
            <person name="Sun H."/>
            <person name="Tunlid A."/>
            <person name="Henrissat B."/>
            <person name="Grigoriev I.V."/>
            <person name="Hibbett D.S."/>
            <person name="Martin F."/>
        </authorList>
    </citation>
    <scope>NUCLEOTIDE SEQUENCE [LARGE SCALE GENOMIC DNA]</scope>
    <source>
        <strain evidence="5">UH-Slu-Lm8-n1</strain>
    </source>
</reference>
<evidence type="ECO:0000313" key="5">
    <source>
        <dbReference type="Proteomes" id="UP000054485"/>
    </source>
</evidence>
<protein>
    <recommendedName>
        <fullName evidence="2">Stalled ribosome sensor GCN1-like HEAT repeats region domain-containing protein</fullName>
    </recommendedName>
</protein>
<dbReference type="Pfam" id="PF23271">
    <property type="entry name" value="HEAT_GCN1"/>
    <property type="match status" value="1"/>
</dbReference>
<dbReference type="OrthoDB" id="2691033at2759"/>
<organism evidence="3 5">
    <name type="scientific">Suillus luteus UH-Slu-Lm8-n1</name>
    <dbReference type="NCBI Taxonomy" id="930992"/>
    <lineage>
        <taxon>Eukaryota</taxon>
        <taxon>Fungi</taxon>
        <taxon>Dikarya</taxon>
        <taxon>Basidiomycota</taxon>
        <taxon>Agaricomycotina</taxon>
        <taxon>Agaricomycetes</taxon>
        <taxon>Agaricomycetidae</taxon>
        <taxon>Boletales</taxon>
        <taxon>Suillineae</taxon>
        <taxon>Suillaceae</taxon>
        <taxon>Suillus</taxon>
    </lineage>
</organism>
<dbReference type="EMBL" id="KN835913">
    <property type="protein sequence ID" value="KIK33581.1"/>
    <property type="molecule type" value="Genomic_DNA"/>
</dbReference>
<reference evidence="3 5" key="1">
    <citation type="submission" date="2014-04" db="EMBL/GenBank/DDBJ databases">
        <authorList>
            <consortium name="DOE Joint Genome Institute"/>
            <person name="Kuo A."/>
            <person name="Ruytinx J."/>
            <person name="Rineau F."/>
            <person name="Colpaert J."/>
            <person name="Kohler A."/>
            <person name="Nagy L.G."/>
            <person name="Floudas D."/>
            <person name="Copeland A."/>
            <person name="Barry K.W."/>
            <person name="Cichocki N."/>
            <person name="Veneault-Fourrey C."/>
            <person name="LaButti K."/>
            <person name="Lindquist E.A."/>
            <person name="Lipzen A."/>
            <person name="Lundell T."/>
            <person name="Morin E."/>
            <person name="Murat C."/>
            <person name="Sun H."/>
            <person name="Tunlid A."/>
            <person name="Henrissat B."/>
            <person name="Grigoriev I.V."/>
            <person name="Hibbett D.S."/>
            <person name="Martin F."/>
            <person name="Nordberg H.P."/>
            <person name="Cantor M.N."/>
            <person name="Hua S.X."/>
        </authorList>
    </citation>
    <scope>NUCLEOTIDE SEQUENCE [LARGE SCALE GENOMIC DNA]</scope>
    <source>
        <strain evidence="3 5">UH-Slu-Lm8-n1</strain>
    </source>
</reference>
<dbReference type="EMBL" id="KN835672">
    <property type="protein sequence ID" value="KIK35038.1"/>
    <property type="molecule type" value="Genomic_DNA"/>
</dbReference>
<reference evidence="3" key="3">
    <citation type="submission" date="2015-02" db="EMBL/GenBank/DDBJ databases">
        <title>Evolutionary Origins and Diversification of the Mycorrhizal Mutualists.</title>
        <authorList>
            <consortium name="DOE Joint Genome Institute"/>
            <consortium name="Mycorrhizal Genomics Consortium"/>
            <person name="Kohler A."/>
            <person name="Kuo A."/>
            <person name="Nagy L.G."/>
            <person name="Floudas D."/>
            <person name="Copeland A."/>
            <person name="Barry K.W."/>
            <person name="Cichocki N."/>
            <person name="Veneault-Fourrey C."/>
            <person name="LaButti K."/>
            <person name="Lindquist E.A."/>
            <person name="Lipzen A."/>
            <person name="Lundell T."/>
            <person name="Morin E."/>
            <person name="Murat C."/>
            <person name="Riley R."/>
            <person name="Ohm R."/>
            <person name="Sun H."/>
            <person name="Tunlid A."/>
            <person name="Henrissat B."/>
            <person name="Grigoriev I.V."/>
            <person name="Hibbett D.S."/>
            <person name="Martin F."/>
        </authorList>
    </citation>
    <scope>NUCLEOTIDE SEQUENCE</scope>
    <source>
        <strain evidence="3">UH-Slu-Lm8-n1</strain>
    </source>
</reference>
<evidence type="ECO:0000313" key="3">
    <source>
        <dbReference type="EMBL" id="KIK33581.1"/>
    </source>
</evidence>
<evidence type="ECO:0000313" key="4">
    <source>
        <dbReference type="EMBL" id="KIK35038.1"/>
    </source>
</evidence>
<accession>A0A0C9ZW05</accession>
<dbReference type="AlphaFoldDB" id="A0A0C9ZW05"/>
<proteinExistence type="predicted"/>
<dbReference type="HOGENOM" id="CLU_1661961_0_0_1"/>
<gene>
    <name evidence="4" type="ORF">CY34DRAFT_784107</name>
    <name evidence="3" type="ORF">CY34DRAFT_790236</name>
</gene>
<sequence length="159" mass="18086">MRSRAYAPPEVKNGPQRYQTAFQYQLRNQTLHFKPWGEVHVGFKKEDQEDDLRGTIDEAVGHLDVTLPWIVCFTCSAKSDAPKRRISSCNLFAVFCEESDLDSSFYCIDWVRQLVSLFDDQQVPVHTAAWQAFDVSFKSVPMVELESLVGPPAPDDGEN</sequence>
<feature type="domain" description="Stalled ribosome sensor GCN1-like HEAT repeats region" evidence="2">
    <location>
        <begin position="48"/>
        <end position="150"/>
    </location>
</feature>
<evidence type="ECO:0000259" key="2">
    <source>
        <dbReference type="Pfam" id="PF23271"/>
    </source>
</evidence>
<evidence type="ECO:0000256" key="1">
    <source>
        <dbReference type="ARBA" id="ARBA00022737"/>
    </source>
</evidence>
<name>A0A0C9ZW05_9AGAM</name>
<keyword evidence="5" id="KW-1185">Reference proteome</keyword>
<dbReference type="STRING" id="930992.A0A0C9ZW05"/>